<dbReference type="PANTHER" id="PTHR35902">
    <property type="entry name" value="S-LAYER DOMAIN-LIKE PROTEIN-RELATED"/>
    <property type="match status" value="1"/>
</dbReference>
<feature type="transmembrane region" description="Helical" evidence="2">
    <location>
        <begin position="299"/>
        <end position="320"/>
    </location>
</feature>
<keyword evidence="2" id="KW-0812">Transmembrane</keyword>
<keyword evidence="4" id="KW-1185">Reference proteome</keyword>
<gene>
    <name evidence="3" type="ORF">CUJ83_10545</name>
</gene>
<dbReference type="Proteomes" id="UP001320159">
    <property type="component" value="Unassembled WGS sequence"/>
</dbReference>
<comment type="caution">
    <text evidence="3">The sequence shown here is derived from an EMBL/GenBank/DDBJ whole genome shotgun (WGS) entry which is preliminary data.</text>
</comment>
<evidence type="ECO:0000256" key="2">
    <source>
        <dbReference type="SAM" id="Phobius"/>
    </source>
</evidence>
<feature type="region of interest" description="Disordered" evidence="1">
    <location>
        <begin position="78"/>
        <end position="98"/>
    </location>
</feature>
<proteinExistence type="predicted"/>
<accession>A0AAP2W6M1</accession>
<keyword evidence="2" id="KW-0472">Membrane</keyword>
<keyword evidence="2" id="KW-1133">Transmembrane helix</keyword>
<protein>
    <submittedName>
        <fullName evidence="3">Uncharacterized protein</fullName>
    </submittedName>
</protein>
<dbReference type="AlphaFoldDB" id="A0AAP2W6M1"/>
<reference evidence="3 4" key="1">
    <citation type="submission" date="2017-11" db="EMBL/GenBank/DDBJ databases">
        <title>Isolation and Characterization of Family Methanocellaceae Species from Potential Methane Hydrate Area Offshore Southwestern Taiwan.</title>
        <authorList>
            <person name="Zhang W.-L."/>
            <person name="Chen W.-C."/>
            <person name="Lai M.-C."/>
            <person name="Chen S.-C."/>
        </authorList>
    </citation>
    <scope>NUCLEOTIDE SEQUENCE [LARGE SCALE GENOMIC DNA]</scope>
    <source>
        <strain evidence="3 4">CWC-04</strain>
    </source>
</reference>
<name>A0AAP2W6M1_9EURY</name>
<feature type="compositionally biased region" description="Low complexity" evidence="1">
    <location>
        <begin position="86"/>
        <end position="97"/>
    </location>
</feature>
<evidence type="ECO:0000313" key="4">
    <source>
        <dbReference type="Proteomes" id="UP001320159"/>
    </source>
</evidence>
<evidence type="ECO:0000313" key="3">
    <source>
        <dbReference type="EMBL" id="MCD1295437.1"/>
    </source>
</evidence>
<sequence length="327" mass="35149">MKFGLKCFSIFVLLAVLLSVPAFAGSVKPTLAIVGDPVVDPGSLMAGDTGEITFTITNSLKTVTGGETTTVTDTYNYGSGTSNGLTTPSHTQTTTTTNSDLPDPIKIEKVSLISEAPVRVISAPFENVGCLGAGDIAKFTFLVKADDNAPDGVYFLKLMVTTDNSDVFLNYPVYVKVDNSGVKMVLSESPKAFTTVKKSVVFDVFNLRSNTIKSVSVVPVGDEFAFKPVQEYIIGDIGAGEMYTVQFDVSSKNSSYNGNPQFKVVYKNGNNWHESEPMTVYADSVDTQSTASNANDQTLLYVLGFIAVAAILLGLVYFFMRGKRSKK</sequence>
<evidence type="ECO:0000256" key="1">
    <source>
        <dbReference type="SAM" id="MobiDB-lite"/>
    </source>
</evidence>
<organism evidence="3 4">
    <name type="scientific">Methanooceanicella nereidis</name>
    <dbReference type="NCBI Taxonomy" id="2052831"/>
    <lineage>
        <taxon>Archaea</taxon>
        <taxon>Methanobacteriati</taxon>
        <taxon>Methanobacteriota</taxon>
        <taxon>Stenosarchaea group</taxon>
        <taxon>Methanomicrobia</taxon>
        <taxon>Methanocellales</taxon>
        <taxon>Methanocellaceae</taxon>
        <taxon>Methanooceanicella</taxon>
    </lineage>
</organism>
<dbReference type="RefSeq" id="WP_230742289.1">
    <property type="nucleotide sequence ID" value="NZ_PGCK01000008.1"/>
</dbReference>
<dbReference type="EMBL" id="PGCK01000008">
    <property type="protein sequence ID" value="MCD1295437.1"/>
    <property type="molecule type" value="Genomic_DNA"/>
</dbReference>